<dbReference type="Pfam" id="PF14748">
    <property type="entry name" value="P5CR_dimer"/>
    <property type="match status" value="1"/>
</dbReference>
<protein>
    <recommendedName>
        <fullName evidence="6 7">Pyrroline-5-carboxylate reductase</fullName>
        <shortName evidence="6">P5C reductase</shortName>
        <shortName evidence="6">P5CR</shortName>
        <ecNumber evidence="6 7">1.5.1.2</ecNumber>
    </recommendedName>
    <alternativeName>
        <fullName evidence="6">PCA reductase</fullName>
    </alternativeName>
</protein>
<evidence type="ECO:0000256" key="1">
    <source>
        <dbReference type="ARBA" id="ARBA00005525"/>
    </source>
</evidence>
<dbReference type="NCBIfam" id="TIGR00112">
    <property type="entry name" value="proC"/>
    <property type="match status" value="1"/>
</dbReference>
<dbReference type="EC" id="1.5.1.2" evidence="6 7"/>
<evidence type="ECO:0000256" key="2">
    <source>
        <dbReference type="ARBA" id="ARBA00022650"/>
    </source>
</evidence>
<evidence type="ECO:0000256" key="3">
    <source>
        <dbReference type="ARBA" id="ARBA00022857"/>
    </source>
</evidence>
<keyword evidence="6 9" id="KW-0028">Amino-acid biosynthesis</keyword>
<feature type="binding site" evidence="8">
    <location>
        <begin position="9"/>
        <end position="14"/>
    </location>
    <ligand>
        <name>NADP(+)</name>
        <dbReference type="ChEBI" id="CHEBI:58349"/>
    </ligand>
</feature>
<reference evidence="12 13" key="1">
    <citation type="journal article" date="2015" name="Int. J. Syst. Evol. Microbiol.">
        <title>Novibacillus thermophilus gen. nov., sp. nov., a Gram-staining-negative and moderately thermophilic member of the family Thermoactinomycetaceae.</title>
        <authorList>
            <person name="Yang G."/>
            <person name="Chen J."/>
            <person name="Zhou S."/>
        </authorList>
    </citation>
    <scope>NUCLEOTIDE SEQUENCE [LARGE SCALE GENOMIC DNA]</scope>
    <source>
        <strain evidence="12 13">SG-1</strain>
    </source>
</reference>
<evidence type="ECO:0000313" key="12">
    <source>
        <dbReference type="EMBL" id="AQS55006.1"/>
    </source>
</evidence>
<keyword evidence="13" id="KW-1185">Reference proteome</keyword>
<dbReference type="Pfam" id="PF03807">
    <property type="entry name" value="F420_oxidored"/>
    <property type="match status" value="1"/>
</dbReference>
<dbReference type="Gene3D" id="1.10.3730.10">
    <property type="entry name" value="ProC C-terminal domain-like"/>
    <property type="match status" value="1"/>
</dbReference>
<dbReference type="KEGG" id="ntr:B0W44_03700"/>
<dbReference type="RefSeq" id="WP_077718826.1">
    <property type="nucleotide sequence ID" value="NZ_CP019699.1"/>
</dbReference>
<evidence type="ECO:0000259" key="10">
    <source>
        <dbReference type="Pfam" id="PF03807"/>
    </source>
</evidence>
<evidence type="ECO:0000256" key="5">
    <source>
        <dbReference type="ARBA" id="ARBA00058118"/>
    </source>
</evidence>
<dbReference type="FunFam" id="1.10.3730.10:FF:000001">
    <property type="entry name" value="Pyrroline-5-carboxylate reductase"/>
    <property type="match status" value="1"/>
</dbReference>
<evidence type="ECO:0000256" key="4">
    <source>
        <dbReference type="ARBA" id="ARBA00023002"/>
    </source>
</evidence>
<evidence type="ECO:0000259" key="11">
    <source>
        <dbReference type="Pfam" id="PF14748"/>
    </source>
</evidence>
<comment type="function">
    <text evidence="5 6">Catalyzes the reduction of 1-pyrroline-5-carboxylate (PCA) to L-proline.</text>
</comment>
<dbReference type="Gene3D" id="3.40.50.720">
    <property type="entry name" value="NAD(P)-binding Rossmann-like Domain"/>
    <property type="match status" value="1"/>
</dbReference>
<dbReference type="PANTHER" id="PTHR11645:SF49">
    <property type="entry name" value="PYRROLINE-5-CARBOXYLATE REDUCTASE 1"/>
    <property type="match status" value="1"/>
</dbReference>
<feature type="domain" description="Pyrroline-5-carboxylate reductase dimerisation" evidence="11">
    <location>
        <begin position="165"/>
        <end position="269"/>
    </location>
</feature>
<evidence type="ECO:0000313" key="13">
    <source>
        <dbReference type="Proteomes" id="UP000188603"/>
    </source>
</evidence>
<organism evidence="12 13">
    <name type="scientific">Novibacillus thermophilus</name>
    <dbReference type="NCBI Taxonomy" id="1471761"/>
    <lineage>
        <taxon>Bacteria</taxon>
        <taxon>Bacillati</taxon>
        <taxon>Bacillota</taxon>
        <taxon>Bacilli</taxon>
        <taxon>Bacillales</taxon>
        <taxon>Thermoactinomycetaceae</taxon>
        <taxon>Novibacillus</taxon>
    </lineage>
</organism>
<dbReference type="GO" id="GO:0004735">
    <property type="term" value="F:pyrroline-5-carboxylate reductase activity"/>
    <property type="evidence" value="ECO:0007669"/>
    <property type="project" value="UniProtKB-UniRule"/>
</dbReference>
<dbReference type="InterPro" id="IPR028939">
    <property type="entry name" value="P5C_Rdtase_cat_N"/>
</dbReference>
<dbReference type="GO" id="GO:0055129">
    <property type="term" value="P:L-proline biosynthetic process"/>
    <property type="evidence" value="ECO:0007669"/>
    <property type="project" value="UniProtKB-UniRule"/>
</dbReference>
<keyword evidence="2 6" id="KW-0641">Proline biosynthesis</keyword>
<dbReference type="InterPro" id="IPR029036">
    <property type="entry name" value="P5CR_dimer"/>
</dbReference>
<dbReference type="InterPro" id="IPR036291">
    <property type="entry name" value="NAD(P)-bd_dom_sf"/>
</dbReference>
<comment type="similarity">
    <text evidence="1 6 9">Belongs to the pyrroline-5-carboxylate reductase family.</text>
</comment>
<evidence type="ECO:0000256" key="8">
    <source>
        <dbReference type="PIRSR" id="PIRSR000193-1"/>
    </source>
</evidence>
<dbReference type="AlphaFoldDB" id="A0A1U9K4Q1"/>
<dbReference type="SUPFAM" id="SSF51735">
    <property type="entry name" value="NAD(P)-binding Rossmann-fold domains"/>
    <property type="match status" value="1"/>
</dbReference>
<comment type="catalytic activity">
    <reaction evidence="6 9">
        <text>L-proline + NADP(+) = (S)-1-pyrroline-5-carboxylate + NADPH + 2 H(+)</text>
        <dbReference type="Rhea" id="RHEA:14109"/>
        <dbReference type="ChEBI" id="CHEBI:15378"/>
        <dbReference type="ChEBI" id="CHEBI:17388"/>
        <dbReference type="ChEBI" id="CHEBI:57783"/>
        <dbReference type="ChEBI" id="CHEBI:58349"/>
        <dbReference type="ChEBI" id="CHEBI:60039"/>
        <dbReference type="EC" id="1.5.1.2"/>
    </reaction>
</comment>
<dbReference type="PANTHER" id="PTHR11645">
    <property type="entry name" value="PYRROLINE-5-CARBOXYLATE REDUCTASE"/>
    <property type="match status" value="1"/>
</dbReference>
<name>A0A1U9K4Q1_9BACL</name>
<dbReference type="PROSITE" id="PS00521">
    <property type="entry name" value="P5CR"/>
    <property type="match status" value="1"/>
</dbReference>
<dbReference type="UniPathway" id="UPA00098">
    <property type="reaction ID" value="UER00361"/>
</dbReference>
<dbReference type="PIRSF" id="PIRSF000193">
    <property type="entry name" value="Pyrrol-5-carb_rd"/>
    <property type="match status" value="1"/>
</dbReference>
<gene>
    <name evidence="6" type="primary">proC</name>
    <name evidence="12" type="ORF">B0W44_03700</name>
</gene>
<accession>A0A1U9K4Q1</accession>
<dbReference type="EMBL" id="CP019699">
    <property type="protein sequence ID" value="AQS55006.1"/>
    <property type="molecule type" value="Genomic_DNA"/>
</dbReference>
<dbReference type="OrthoDB" id="9805754at2"/>
<dbReference type="InterPro" id="IPR053790">
    <property type="entry name" value="P5CR-like_CS"/>
</dbReference>
<sequence>MLSQTICFIGASSMAEAIITGLLKKQLTTKDNISVINKANRSRLTGLKRRFGVRSPERKETAVMNADIVLLAVKPKDVHEAMEEWGQYLKPGKHVLVSVVAGVSTSHLETYVEDGVPVVRTMPNTSCTIGQSATGIAAGRWAGHKHVQLTERLFSAVGTVVTLEEELLDTVTGLSGSGPAFVYYLVEALEQAGIDAGLRPEIARKLTVQTLFGAAEMLVKTAEEPALLREKVTSPGGTTFAGIEVLKSHDFARAVQEAVFSARDRAKQLGEELTTLPVKH</sequence>
<dbReference type="GO" id="GO:0005737">
    <property type="term" value="C:cytoplasm"/>
    <property type="evidence" value="ECO:0007669"/>
    <property type="project" value="UniProtKB-SubCell"/>
</dbReference>
<dbReference type="STRING" id="1471761.B0W44_03700"/>
<keyword evidence="4 6" id="KW-0560">Oxidoreductase</keyword>
<dbReference type="InterPro" id="IPR000304">
    <property type="entry name" value="Pyrroline-COOH_reductase"/>
</dbReference>
<comment type="pathway">
    <text evidence="6 9">Amino-acid biosynthesis; L-proline biosynthesis; L-proline from L-glutamate 5-semialdehyde: step 1/1.</text>
</comment>
<dbReference type="InterPro" id="IPR008927">
    <property type="entry name" value="6-PGluconate_DH-like_C_sf"/>
</dbReference>
<keyword evidence="6" id="KW-0963">Cytoplasm</keyword>
<dbReference type="Proteomes" id="UP000188603">
    <property type="component" value="Chromosome"/>
</dbReference>
<comment type="subcellular location">
    <subcellularLocation>
        <location evidence="6">Cytoplasm</location>
    </subcellularLocation>
</comment>
<feature type="binding site" evidence="8">
    <location>
        <begin position="72"/>
        <end position="75"/>
    </location>
    <ligand>
        <name>NADP(+)</name>
        <dbReference type="ChEBI" id="CHEBI:58349"/>
    </ligand>
</feature>
<evidence type="ECO:0000256" key="6">
    <source>
        <dbReference type="HAMAP-Rule" id="MF_01925"/>
    </source>
</evidence>
<comment type="catalytic activity">
    <reaction evidence="6">
        <text>L-proline + NAD(+) = (S)-1-pyrroline-5-carboxylate + NADH + 2 H(+)</text>
        <dbReference type="Rhea" id="RHEA:14105"/>
        <dbReference type="ChEBI" id="CHEBI:15378"/>
        <dbReference type="ChEBI" id="CHEBI:17388"/>
        <dbReference type="ChEBI" id="CHEBI:57540"/>
        <dbReference type="ChEBI" id="CHEBI:57945"/>
        <dbReference type="ChEBI" id="CHEBI:60039"/>
        <dbReference type="EC" id="1.5.1.2"/>
    </reaction>
</comment>
<evidence type="ECO:0000256" key="7">
    <source>
        <dbReference type="NCBIfam" id="TIGR00112"/>
    </source>
</evidence>
<evidence type="ECO:0000256" key="9">
    <source>
        <dbReference type="RuleBase" id="RU003903"/>
    </source>
</evidence>
<proteinExistence type="inferred from homology"/>
<keyword evidence="3 6" id="KW-0521">NADP</keyword>
<dbReference type="HAMAP" id="MF_01925">
    <property type="entry name" value="P5C_reductase"/>
    <property type="match status" value="1"/>
</dbReference>
<dbReference type="SUPFAM" id="SSF48179">
    <property type="entry name" value="6-phosphogluconate dehydrogenase C-terminal domain-like"/>
    <property type="match status" value="1"/>
</dbReference>
<feature type="domain" description="Pyrroline-5-carboxylate reductase catalytic N-terminal" evidence="10">
    <location>
        <begin position="5"/>
        <end position="102"/>
    </location>
</feature>